<feature type="compositionally biased region" description="Polar residues" evidence="1">
    <location>
        <begin position="41"/>
        <end position="51"/>
    </location>
</feature>
<gene>
    <name evidence="2" type="ORF">Aru02nite_63840</name>
</gene>
<name>A0A8J3J636_9ACTN</name>
<evidence type="ECO:0000256" key="1">
    <source>
        <dbReference type="SAM" id="MobiDB-lite"/>
    </source>
</evidence>
<evidence type="ECO:0000313" key="2">
    <source>
        <dbReference type="EMBL" id="GID15495.1"/>
    </source>
</evidence>
<reference evidence="2" key="1">
    <citation type="submission" date="2021-01" db="EMBL/GenBank/DDBJ databases">
        <title>Whole genome shotgun sequence of Actinocatenispora rupis NBRC 107355.</title>
        <authorList>
            <person name="Komaki H."/>
            <person name="Tamura T."/>
        </authorList>
    </citation>
    <scope>NUCLEOTIDE SEQUENCE</scope>
    <source>
        <strain evidence="2">NBRC 107355</strain>
    </source>
</reference>
<proteinExistence type="predicted"/>
<dbReference type="Proteomes" id="UP000612808">
    <property type="component" value="Unassembled WGS sequence"/>
</dbReference>
<comment type="caution">
    <text evidence="2">The sequence shown here is derived from an EMBL/GenBank/DDBJ whole genome shotgun (WGS) entry which is preliminary data.</text>
</comment>
<keyword evidence="3" id="KW-1185">Reference proteome</keyword>
<feature type="region of interest" description="Disordered" evidence="1">
    <location>
        <begin position="1"/>
        <end position="65"/>
    </location>
</feature>
<protein>
    <submittedName>
        <fullName evidence="2">Uncharacterized protein</fullName>
    </submittedName>
</protein>
<sequence length="82" mass="8889">MPDARDAPLSHRYGGAAHSVPGVPGVSPPDRVHRRADGSAESASANRSDAYSQDRALSRRNSVHEYRYPTAAVRVPTESYRA</sequence>
<accession>A0A8J3J636</accession>
<feature type="compositionally biased region" description="Low complexity" evidence="1">
    <location>
        <begin position="19"/>
        <end position="29"/>
    </location>
</feature>
<dbReference type="AlphaFoldDB" id="A0A8J3J636"/>
<dbReference type="EMBL" id="BOMB01000043">
    <property type="protein sequence ID" value="GID15495.1"/>
    <property type="molecule type" value="Genomic_DNA"/>
</dbReference>
<organism evidence="2 3">
    <name type="scientific">Actinocatenispora rupis</name>
    <dbReference type="NCBI Taxonomy" id="519421"/>
    <lineage>
        <taxon>Bacteria</taxon>
        <taxon>Bacillati</taxon>
        <taxon>Actinomycetota</taxon>
        <taxon>Actinomycetes</taxon>
        <taxon>Micromonosporales</taxon>
        <taxon>Micromonosporaceae</taxon>
        <taxon>Actinocatenispora</taxon>
    </lineage>
</organism>
<evidence type="ECO:0000313" key="3">
    <source>
        <dbReference type="Proteomes" id="UP000612808"/>
    </source>
</evidence>